<dbReference type="Pfam" id="PF06013">
    <property type="entry name" value="WXG100"/>
    <property type="match status" value="1"/>
</dbReference>
<dbReference type="EMBL" id="PYBJ01000007">
    <property type="protein sequence ID" value="PSM43003.1"/>
    <property type="molecule type" value="Genomic_DNA"/>
</dbReference>
<name>A0A2P8Q9S9_9ACTN</name>
<dbReference type="Proteomes" id="UP000240429">
    <property type="component" value="Unassembled WGS sequence"/>
</dbReference>
<protein>
    <submittedName>
        <fullName evidence="1">WXG100 family type VII secretion target</fullName>
    </submittedName>
</protein>
<dbReference type="NCBIfam" id="TIGR03930">
    <property type="entry name" value="WXG100_ESAT6"/>
    <property type="match status" value="1"/>
</dbReference>
<dbReference type="SUPFAM" id="SSF140453">
    <property type="entry name" value="EsxAB dimer-like"/>
    <property type="match status" value="1"/>
</dbReference>
<evidence type="ECO:0000313" key="1">
    <source>
        <dbReference type="EMBL" id="PSM43003.1"/>
    </source>
</evidence>
<reference evidence="1 2" key="1">
    <citation type="submission" date="2018-03" db="EMBL/GenBank/DDBJ databases">
        <title>Streptomyces dioscori sp. nov., a novel endophytic actinobacterium isolated from bulbil of Dioscorea bulbifera L.</title>
        <authorList>
            <person name="Zhikuan W."/>
        </authorList>
    </citation>
    <scope>NUCLEOTIDE SEQUENCE [LARGE SCALE GENOMIC DNA]</scope>
    <source>
        <strain evidence="1 2">A217</strain>
    </source>
</reference>
<comment type="caution">
    <text evidence="1">The sequence shown here is derived from an EMBL/GenBank/DDBJ whole genome shotgun (WGS) entry which is preliminary data.</text>
</comment>
<dbReference type="InterPro" id="IPR036689">
    <property type="entry name" value="ESAT-6-like_sf"/>
</dbReference>
<dbReference type="InterPro" id="IPR010310">
    <property type="entry name" value="T7SS_ESAT-6-like"/>
</dbReference>
<proteinExistence type="predicted"/>
<organism evidence="1 2">
    <name type="scientific">Streptomyces dioscori</name>
    <dbReference type="NCBI Taxonomy" id="2109333"/>
    <lineage>
        <taxon>Bacteria</taxon>
        <taxon>Bacillati</taxon>
        <taxon>Actinomycetota</taxon>
        <taxon>Actinomycetes</taxon>
        <taxon>Kitasatosporales</taxon>
        <taxon>Streptomycetaceae</taxon>
        <taxon>Streptomyces</taxon>
        <taxon>Streptomyces aurantiacus group</taxon>
    </lineage>
</organism>
<accession>A0A2P8Q9S9</accession>
<gene>
    <name evidence="1" type="ORF">C6Y14_12570</name>
</gene>
<sequence>MFAGPCQATHQVCQRHTFDGRYLAVSETRDGVVYELLPSDLNDAARSCSTTAQSVAERLDALRKYVVSLEDFWRGPAATQFGVLMADYDANAAKLHQALTGISEGLSGTHANYIDAETAATHNVSRIQLPPPRW</sequence>
<dbReference type="AlphaFoldDB" id="A0A2P8Q9S9"/>
<evidence type="ECO:0000313" key="2">
    <source>
        <dbReference type="Proteomes" id="UP000240429"/>
    </source>
</evidence>
<dbReference type="Gene3D" id="1.10.287.1060">
    <property type="entry name" value="ESAT-6-like"/>
    <property type="match status" value="1"/>
</dbReference>
<keyword evidence="2" id="KW-1185">Reference proteome</keyword>